<keyword evidence="3" id="KW-1185">Reference proteome</keyword>
<feature type="region of interest" description="Disordered" evidence="1">
    <location>
        <begin position="14"/>
        <end position="52"/>
    </location>
</feature>
<dbReference type="Proteomes" id="UP000324832">
    <property type="component" value="Unassembled WGS sequence"/>
</dbReference>
<proteinExistence type="predicted"/>
<dbReference type="EMBL" id="FZQP02000016">
    <property type="protein sequence ID" value="VVC86759.1"/>
    <property type="molecule type" value="Genomic_DNA"/>
</dbReference>
<evidence type="ECO:0000313" key="3">
    <source>
        <dbReference type="Proteomes" id="UP000324832"/>
    </source>
</evidence>
<feature type="compositionally biased region" description="Basic residues" evidence="1">
    <location>
        <begin position="20"/>
        <end position="29"/>
    </location>
</feature>
<accession>A0A5E4PN92</accession>
<feature type="region of interest" description="Disordered" evidence="1">
    <location>
        <begin position="111"/>
        <end position="134"/>
    </location>
</feature>
<sequence length="243" mass="26067">MECKRDMVERCGDAGASRVGGRRGRRAARHHDAGRGRPGQQRGRGARAHADPPARGLLEEAVLLGAAPPPARRVPRAGPFGHVAHAFVGWRLKTASVARLPYSESCCSMTRSRSEVGDGRGRGRAHGAAHGCGGRRGATLHRLARESRLPRYPRTHTRCLLVNTPSSRAGAHSQEVFTKKSKVAVELKGQNKLYKTAACTRQKFDIVRSRMHGVAIFSCERCAGTSATSGVGLLGLPLTACHC</sequence>
<evidence type="ECO:0000256" key="1">
    <source>
        <dbReference type="SAM" id="MobiDB-lite"/>
    </source>
</evidence>
<gene>
    <name evidence="2" type="ORF">LSINAPIS_LOCUS523</name>
</gene>
<feature type="compositionally biased region" description="Basic and acidic residues" evidence="1">
    <location>
        <begin position="112"/>
        <end position="121"/>
    </location>
</feature>
<reference evidence="2 3" key="1">
    <citation type="submission" date="2017-07" db="EMBL/GenBank/DDBJ databases">
        <authorList>
            <person name="Talla V."/>
            <person name="Backstrom N."/>
        </authorList>
    </citation>
    <scope>NUCLEOTIDE SEQUENCE [LARGE SCALE GENOMIC DNA]</scope>
</reference>
<evidence type="ECO:0000313" key="2">
    <source>
        <dbReference type="EMBL" id="VVC86759.1"/>
    </source>
</evidence>
<name>A0A5E4PN92_9NEOP</name>
<protein>
    <submittedName>
        <fullName evidence="2">Uncharacterized protein</fullName>
    </submittedName>
</protein>
<dbReference type="AlphaFoldDB" id="A0A5E4PN92"/>
<organism evidence="2 3">
    <name type="scientific">Leptidea sinapis</name>
    <dbReference type="NCBI Taxonomy" id="189913"/>
    <lineage>
        <taxon>Eukaryota</taxon>
        <taxon>Metazoa</taxon>
        <taxon>Ecdysozoa</taxon>
        <taxon>Arthropoda</taxon>
        <taxon>Hexapoda</taxon>
        <taxon>Insecta</taxon>
        <taxon>Pterygota</taxon>
        <taxon>Neoptera</taxon>
        <taxon>Endopterygota</taxon>
        <taxon>Lepidoptera</taxon>
        <taxon>Glossata</taxon>
        <taxon>Ditrysia</taxon>
        <taxon>Papilionoidea</taxon>
        <taxon>Pieridae</taxon>
        <taxon>Dismorphiinae</taxon>
        <taxon>Leptidea</taxon>
    </lineage>
</organism>